<protein>
    <submittedName>
        <fullName evidence="2">Uncharacterized protein</fullName>
    </submittedName>
</protein>
<keyword evidence="3" id="KW-1185">Reference proteome</keyword>
<evidence type="ECO:0000313" key="3">
    <source>
        <dbReference type="Proteomes" id="UP000052978"/>
    </source>
</evidence>
<name>S7P289_MYOBR</name>
<reference evidence="2 3" key="1">
    <citation type="journal article" date="2013" name="Nat. Commun.">
        <title>Genome analysis reveals insights into physiology and longevity of the Brandt's bat Myotis brandtii.</title>
        <authorList>
            <person name="Seim I."/>
            <person name="Fang X."/>
            <person name="Xiong Z."/>
            <person name="Lobanov A.V."/>
            <person name="Huang Z."/>
            <person name="Ma S."/>
            <person name="Feng Y."/>
            <person name="Turanov A.A."/>
            <person name="Zhu Y."/>
            <person name="Lenz T.L."/>
            <person name="Gerashchenko M.V."/>
            <person name="Fan D."/>
            <person name="Hee Yim S."/>
            <person name="Yao X."/>
            <person name="Jordan D."/>
            <person name="Xiong Y."/>
            <person name="Ma Y."/>
            <person name="Lyapunov A.N."/>
            <person name="Chen G."/>
            <person name="Kulakova O.I."/>
            <person name="Sun Y."/>
            <person name="Lee S.G."/>
            <person name="Bronson R.T."/>
            <person name="Moskalev A.A."/>
            <person name="Sunyaev S.R."/>
            <person name="Zhang G."/>
            <person name="Krogh A."/>
            <person name="Wang J."/>
            <person name="Gladyshev V.N."/>
        </authorList>
    </citation>
    <scope>NUCLEOTIDE SEQUENCE [LARGE SCALE GENOMIC DNA]</scope>
</reference>
<dbReference type="EMBL" id="KE161502">
    <property type="protein sequence ID" value="EPQ04223.1"/>
    <property type="molecule type" value="Genomic_DNA"/>
</dbReference>
<feature type="region of interest" description="Disordered" evidence="1">
    <location>
        <begin position="1"/>
        <end position="31"/>
    </location>
</feature>
<organism evidence="2 3">
    <name type="scientific">Myotis brandtii</name>
    <name type="common">Brandt's bat</name>
    <dbReference type="NCBI Taxonomy" id="109478"/>
    <lineage>
        <taxon>Eukaryota</taxon>
        <taxon>Metazoa</taxon>
        <taxon>Chordata</taxon>
        <taxon>Craniata</taxon>
        <taxon>Vertebrata</taxon>
        <taxon>Euteleostomi</taxon>
        <taxon>Mammalia</taxon>
        <taxon>Eutheria</taxon>
        <taxon>Laurasiatheria</taxon>
        <taxon>Chiroptera</taxon>
        <taxon>Yangochiroptera</taxon>
        <taxon>Vespertilionidae</taxon>
        <taxon>Myotis</taxon>
    </lineage>
</organism>
<evidence type="ECO:0000313" key="2">
    <source>
        <dbReference type="EMBL" id="EPQ04223.1"/>
    </source>
</evidence>
<dbReference type="AlphaFoldDB" id="S7P289"/>
<evidence type="ECO:0000256" key="1">
    <source>
        <dbReference type="SAM" id="MobiDB-lite"/>
    </source>
</evidence>
<gene>
    <name evidence="2" type="ORF">D623_10014566</name>
</gene>
<sequence length="74" mass="8335">MELTLQTQRRPETNGNQHFIDSPHPSKSTPADSLCCRHRRQGCDQHSPSACCMAHRRGWLLGPGEQLAMKIPEV</sequence>
<dbReference type="Proteomes" id="UP000052978">
    <property type="component" value="Unassembled WGS sequence"/>
</dbReference>
<accession>S7P289</accession>
<proteinExistence type="predicted"/>